<gene>
    <name evidence="1" type="ORF">RPERSI_LOCUS29037</name>
</gene>
<sequence>RDSQVFREVAIHNVLQVSYKNHWVHIKTFKGEEDEDLVEWVEAFERAANANN</sequence>
<dbReference type="EMBL" id="CAJVQC010107949">
    <property type="protein sequence ID" value="CAG8833998.1"/>
    <property type="molecule type" value="Genomic_DNA"/>
</dbReference>
<protein>
    <submittedName>
        <fullName evidence="1">2138_t:CDS:1</fullName>
    </submittedName>
</protein>
<evidence type="ECO:0000313" key="2">
    <source>
        <dbReference type="Proteomes" id="UP000789920"/>
    </source>
</evidence>
<evidence type="ECO:0000313" key="1">
    <source>
        <dbReference type="EMBL" id="CAG8833998.1"/>
    </source>
</evidence>
<accession>A0ACA9SE70</accession>
<feature type="non-terminal residue" evidence="1">
    <location>
        <position position="1"/>
    </location>
</feature>
<proteinExistence type="predicted"/>
<name>A0ACA9SE70_9GLOM</name>
<comment type="caution">
    <text evidence="1">The sequence shown here is derived from an EMBL/GenBank/DDBJ whole genome shotgun (WGS) entry which is preliminary data.</text>
</comment>
<organism evidence="1 2">
    <name type="scientific">Racocetra persica</name>
    <dbReference type="NCBI Taxonomy" id="160502"/>
    <lineage>
        <taxon>Eukaryota</taxon>
        <taxon>Fungi</taxon>
        <taxon>Fungi incertae sedis</taxon>
        <taxon>Mucoromycota</taxon>
        <taxon>Glomeromycotina</taxon>
        <taxon>Glomeromycetes</taxon>
        <taxon>Diversisporales</taxon>
        <taxon>Gigasporaceae</taxon>
        <taxon>Racocetra</taxon>
    </lineage>
</organism>
<dbReference type="Proteomes" id="UP000789920">
    <property type="component" value="Unassembled WGS sequence"/>
</dbReference>
<keyword evidence="2" id="KW-1185">Reference proteome</keyword>
<reference evidence="1" key="1">
    <citation type="submission" date="2021-06" db="EMBL/GenBank/DDBJ databases">
        <authorList>
            <person name="Kallberg Y."/>
            <person name="Tangrot J."/>
            <person name="Rosling A."/>
        </authorList>
    </citation>
    <scope>NUCLEOTIDE SEQUENCE</scope>
    <source>
        <strain evidence="1">MA461A</strain>
    </source>
</reference>